<keyword evidence="5 6" id="KW-0472">Membrane</keyword>
<keyword evidence="8" id="KW-1185">Reference proteome</keyword>
<evidence type="ECO:0000313" key="7">
    <source>
        <dbReference type="EMBL" id="USE83164.1"/>
    </source>
</evidence>
<feature type="transmembrane region" description="Helical" evidence="6">
    <location>
        <begin position="141"/>
        <end position="164"/>
    </location>
</feature>
<proteinExistence type="predicted"/>
<dbReference type="InterPro" id="IPR001123">
    <property type="entry name" value="LeuE-type"/>
</dbReference>
<dbReference type="EMBL" id="CP098732">
    <property type="protein sequence ID" value="USE83164.1"/>
    <property type="molecule type" value="Genomic_DNA"/>
</dbReference>
<accession>A0AAE9S0E7</accession>
<feature type="transmembrane region" description="Helical" evidence="6">
    <location>
        <begin position="176"/>
        <end position="195"/>
    </location>
</feature>
<reference evidence="7" key="1">
    <citation type="submission" date="2022-06" db="EMBL/GenBank/DDBJ databases">
        <title>Isolation, identification and characterization of iprodione-degrading strains in Lhasa, Tibet.</title>
        <authorList>
            <person name="Pan H."/>
        </authorList>
    </citation>
    <scope>NUCLEOTIDE SEQUENCE</scope>
    <source>
        <strain evidence="7">Y-23</strain>
    </source>
</reference>
<dbReference type="RefSeq" id="WP_116762706.1">
    <property type="nucleotide sequence ID" value="NZ_CP098732.1"/>
</dbReference>
<evidence type="ECO:0000256" key="1">
    <source>
        <dbReference type="ARBA" id="ARBA00004651"/>
    </source>
</evidence>
<comment type="subcellular location">
    <subcellularLocation>
        <location evidence="1">Cell membrane</location>
        <topology evidence="1">Multi-pass membrane protein</topology>
    </subcellularLocation>
</comment>
<keyword evidence="2" id="KW-1003">Cell membrane</keyword>
<organism evidence="7 8">
    <name type="scientific">Acinetobacter tibetensis</name>
    <dbReference type="NCBI Taxonomy" id="2943497"/>
    <lineage>
        <taxon>Bacteria</taxon>
        <taxon>Pseudomonadati</taxon>
        <taxon>Pseudomonadota</taxon>
        <taxon>Gammaproteobacteria</taxon>
        <taxon>Moraxellales</taxon>
        <taxon>Moraxellaceae</taxon>
        <taxon>Acinetobacter</taxon>
    </lineage>
</organism>
<dbReference type="AlphaFoldDB" id="A0AAE9S0E7"/>
<feature type="transmembrane region" description="Helical" evidence="6">
    <location>
        <begin position="65"/>
        <end position="89"/>
    </location>
</feature>
<gene>
    <name evidence="7" type="ORF">M5E07_15580</name>
</gene>
<keyword evidence="3 6" id="KW-0812">Transmembrane</keyword>
<feature type="transmembrane region" description="Helical" evidence="6">
    <location>
        <begin position="6"/>
        <end position="27"/>
    </location>
</feature>
<dbReference type="KEGG" id="atz:M5E07_15580"/>
<evidence type="ECO:0000256" key="5">
    <source>
        <dbReference type="ARBA" id="ARBA00023136"/>
    </source>
</evidence>
<evidence type="ECO:0000256" key="2">
    <source>
        <dbReference type="ARBA" id="ARBA00022475"/>
    </source>
</evidence>
<dbReference type="Proteomes" id="UP001056716">
    <property type="component" value="Chromosome"/>
</dbReference>
<dbReference type="Pfam" id="PF01810">
    <property type="entry name" value="LysE"/>
    <property type="match status" value="1"/>
</dbReference>
<dbReference type="GO" id="GO:0005886">
    <property type="term" value="C:plasma membrane"/>
    <property type="evidence" value="ECO:0007669"/>
    <property type="project" value="UniProtKB-SubCell"/>
</dbReference>
<dbReference type="GO" id="GO:0006865">
    <property type="term" value="P:amino acid transport"/>
    <property type="evidence" value="ECO:0007669"/>
    <property type="project" value="InterPro"/>
</dbReference>
<evidence type="ECO:0000256" key="3">
    <source>
        <dbReference type="ARBA" id="ARBA00022692"/>
    </source>
</evidence>
<protein>
    <submittedName>
        <fullName evidence="7">LysE family transporter</fullName>
    </submittedName>
</protein>
<name>A0AAE9S0E7_9GAMM</name>
<keyword evidence="4 6" id="KW-1133">Transmembrane helix</keyword>
<evidence type="ECO:0000256" key="6">
    <source>
        <dbReference type="SAM" id="Phobius"/>
    </source>
</evidence>
<feature type="transmembrane region" description="Helical" evidence="6">
    <location>
        <begin position="39"/>
        <end position="59"/>
    </location>
</feature>
<evidence type="ECO:0000313" key="8">
    <source>
        <dbReference type="Proteomes" id="UP001056716"/>
    </source>
</evidence>
<sequence length="196" mass="22062">MIESWLFVFAMIAVFLIPGPTNALLASSAHQQGVTKTSLLIPAELLGYIYAISLWSLFIHLTSPVWPHLITLLHVLSALYVFWIAFHLWKSTHLQSHHQKHPHIRPHQLFFSTLKNPKALLFAAGILPLEMWNSSLSAGLVFLVFSLILVPAALFWMVFGKAILAGNLKPIKADHLYKGSAMLLLICMLPVVMRFF</sequence>
<evidence type="ECO:0000256" key="4">
    <source>
        <dbReference type="ARBA" id="ARBA00022989"/>
    </source>
</evidence>